<feature type="domain" description="CxC2-like cysteine cluster KDZ transposase-associated" evidence="1">
    <location>
        <begin position="84"/>
        <end position="190"/>
    </location>
</feature>
<proteinExistence type="predicted"/>
<dbReference type="InParanoid" id="A0A0C3F134"/>
<evidence type="ECO:0000313" key="3">
    <source>
        <dbReference type="Proteomes" id="UP000054166"/>
    </source>
</evidence>
<name>A0A0C3F134_PILCF</name>
<dbReference type="STRING" id="765440.A0A0C3F134"/>
<organism evidence="2 3">
    <name type="scientific">Piloderma croceum (strain F 1598)</name>
    <dbReference type="NCBI Taxonomy" id="765440"/>
    <lineage>
        <taxon>Eukaryota</taxon>
        <taxon>Fungi</taxon>
        <taxon>Dikarya</taxon>
        <taxon>Basidiomycota</taxon>
        <taxon>Agaricomycotina</taxon>
        <taxon>Agaricomycetes</taxon>
        <taxon>Agaricomycetidae</taxon>
        <taxon>Atheliales</taxon>
        <taxon>Atheliaceae</taxon>
        <taxon>Piloderma</taxon>
    </lineage>
</organism>
<dbReference type="OrthoDB" id="3257613at2759"/>
<sequence>QGASVMMEAFEKHFDKLQSTILACEYNSQTGTDCSCGDGKSDYHCEECFSSTPSCRQCLVRSHQDLPLHHAQQWTGTHFNRTCLSEMGLVLFLGHGTVRCPNAPVGSKGRPTVIVHTNGIHKLNIEFCHCAHASADPFQLTSASLFPATTDQPETAFSFTVLKEFHAHTLSSKKSGYEYFIALRKLTNNAFPDETYDRYREFLRVARVWRYLTSVHRAGQAHNIDSILTHQQPGSLAVRCPACPEIGFNVSQDFLTMLSPDMRHIVTKYLSGDGNFRLVHEMNGNKDPDDVALTNGNSYFVRWADFEAYLKVASLKPEEVRVLKSTCNRLKAAIMQNIMKFKNKDVTGVFAIQCARHQFFEPNGMVDLHKGER</sequence>
<feature type="non-terminal residue" evidence="2">
    <location>
        <position position="373"/>
    </location>
</feature>
<reference evidence="2 3" key="1">
    <citation type="submission" date="2014-04" db="EMBL/GenBank/DDBJ databases">
        <authorList>
            <consortium name="DOE Joint Genome Institute"/>
            <person name="Kuo A."/>
            <person name="Tarkka M."/>
            <person name="Buscot F."/>
            <person name="Kohler A."/>
            <person name="Nagy L.G."/>
            <person name="Floudas D."/>
            <person name="Copeland A."/>
            <person name="Barry K.W."/>
            <person name="Cichocki N."/>
            <person name="Veneault-Fourrey C."/>
            <person name="LaButti K."/>
            <person name="Lindquist E.A."/>
            <person name="Lipzen A."/>
            <person name="Lundell T."/>
            <person name="Morin E."/>
            <person name="Murat C."/>
            <person name="Sun H."/>
            <person name="Tunlid A."/>
            <person name="Henrissat B."/>
            <person name="Grigoriev I.V."/>
            <person name="Hibbett D.S."/>
            <person name="Martin F."/>
            <person name="Nordberg H.P."/>
            <person name="Cantor M.N."/>
            <person name="Hua S.X."/>
        </authorList>
    </citation>
    <scope>NUCLEOTIDE SEQUENCE [LARGE SCALE GENOMIC DNA]</scope>
    <source>
        <strain evidence="2 3">F 1598</strain>
    </source>
</reference>
<feature type="non-terminal residue" evidence="2">
    <location>
        <position position="1"/>
    </location>
</feature>
<keyword evidence="3" id="KW-1185">Reference proteome</keyword>
<evidence type="ECO:0000313" key="2">
    <source>
        <dbReference type="EMBL" id="KIM73874.1"/>
    </source>
</evidence>
<accession>A0A0C3F134</accession>
<dbReference type="AlphaFoldDB" id="A0A0C3F134"/>
<protein>
    <recommendedName>
        <fullName evidence="1">CxC2-like cysteine cluster KDZ transposase-associated domain-containing protein</fullName>
    </recommendedName>
</protein>
<dbReference type="InterPro" id="IPR041457">
    <property type="entry name" value="CxC2_KDZ-assoc"/>
</dbReference>
<dbReference type="HOGENOM" id="CLU_003703_12_1_1"/>
<gene>
    <name evidence="2" type="ORF">PILCRDRAFT_49393</name>
</gene>
<evidence type="ECO:0000259" key="1">
    <source>
        <dbReference type="Pfam" id="PF18803"/>
    </source>
</evidence>
<dbReference type="EMBL" id="KN833071">
    <property type="protein sequence ID" value="KIM73874.1"/>
    <property type="molecule type" value="Genomic_DNA"/>
</dbReference>
<dbReference type="Pfam" id="PF18803">
    <property type="entry name" value="CxC2"/>
    <property type="match status" value="1"/>
</dbReference>
<reference evidence="3" key="2">
    <citation type="submission" date="2015-01" db="EMBL/GenBank/DDBJ databases">
        <title>Evolutionary Origins and Diversification of the Mycorrhizal Mutualists.</title>
        <authorList>
            <consortium name="DOE Joint Genome Institute"/>
            <consortium name="Mycorrhizal Genomics Consortium"/>
            <person name="Kohler A."/>
            <person name="Kuo A."/>
            <person name="Nagy L.G."/>
            <person name="Floudas D."/>
            <person name="Copeland A."/>
            <person name="Barry K.W."/>
            <person name="Cichocki N."/>
            <person name="Veneault-Fourrey C."/>
            <person name="LaButti K."/>
            <person name="Lindquist E.A."/>
            <person name="Lipzen A."/>
            <person name="Lundell T."/>
            <person name="Morin E."/>
            <person name="Murat C."/>
            <person name="Riley R."/>
            <person name="Ohm R."/>
            <person name="Sun H."/>
            <person name="Tunlid A."/>
            <person name="Henrissat B."/>
            <person name="Grigoriev I.V."/>
            <person name="Hibbett D.S."/>
            <person name="Martin F."/>
        </authorList>
    </citation>
    <scope>NUCLEOTIDE SEQUENCE [LARGE SCALE GENOMIC DNA]</scope>
    <source>
        <strain evidence="3">F 1598</strain>
    </source>
</reference>
<dbReference type="Proteomes" id="UP000054166">
    <property type="component" value="Unassembled WGS sequence"/>
</dbReference>